<evidence type="ECO:0000256" key="4">
    <source>
        <dbReference type="ARBA" id="ARBA00022723"/>
    </source>
</evidence>
<reference evidence="14 15" key="1">
    <citation type="submission" date="2019-03" db="EMBL/GenBank/DDBJ databases">
        <title>Metabolic potential of uncultured bacteria and archaea associated with petroleum seepage in deep-sea sediments.</title>
        <authorList>
            <person name="Dong X."/>
            <person name="Hubert C."/>
        </authorList>
    </citation>
    <scope>NUCLEOTIDE SEQUENCE [LARGE SCALE GENOMIC DNA]</scope>
    <source>
        <strain evidence="14">E44_bin18</strain>
    </source>
</reference>
<evidence type="ECO:0000259" key="13">
    <source>
        <dbReference type="Pfam" id="PF06418"/>
    </source>
</evidence>
<feature type="binding site" evidence="11">
    <location>
        <position position="500"/>
    </location>
    <ligand>
        <name>L-glutamine</name>
        <dbReference type="ChEBI" id="CHEBI:58359"/>
    </ligand>
</feature>
<feature type="active site" evidence="11">
    <location>
        <position position="550"/>
    </location>
</feature>
<dbReference type="Pfam" id="PF06418">
    <property type="entry name" value="CTP_synth_N"/>
    <property type="match status" value="1"/>
</dbReference>
<dbReference type="NCBIfam" id="TIGR00337">
    <property type="entry name" value="PyrG"/>
    <property type="match status" value="1"/>
</dbReference>
<accession>A0A523UMM0</accession>
<comment type="catalytic activity">
    <reaction evidence="11">
        <text>UTP + NH4(+) + ATP = CTP + ADP + phosphate + 2 H(+)</text>
        <dbReference type="Rhea" id="RHEA:16597"/>
        <dbReference type="ChEBI" id="CHEBI:15378"/>
        <dbReference type="ChEBI" id="CHEBI:28938"/>
        <dbReference type="ChEBI" id="CHEBI:30616"/>
        <dbReference type="ChEBI" id="CHEBI:37563"/>
        <dbReference type="ChEBI" id="CHEBI:43474"/>
        <dbReference type="ChEBI" id="CHEBI:46398"/>
        <dbReference type="ChEBI" id="CHEBI:456216"/>
    </reaction>
</comment>
<dbReference type="Gene3D" id="3.40.50.880">
    <property type="match status" value="1"/>
</dbReference>
<dbReference type="GO" id="GO:0046872">
    <property type="term" value="F:metal ion binding"/>
    <property type="evidence" value="ECO:0007669"/>
    <property type="project" value="UniProtKB-KW"/>
</dbReference>
<dbReference type="GO" id="GO:0019856">
    <property type="term" value="P:pyrimidine nucleobase biosynthetic process"/>
    <property type="evidence" value="ECO:0007669"/>
    <property type="project" value="TreeGrafter"/>
</dbReference>
<keyword evidence="5 11" id="KW-0547">Nucleotide-binding</keyword>
<dbReference type="Gene3D" id="3.40.50.300">
    <property type="entry name" value="P-loop containing nucleotide triphosphate hydrolases"/>
    <property type="match status" value="1"/>
</dbReference>
<comment type="caution">
    <text evidence="11">Lacks conserved residue(s) required for the propagation of feature annotation.</text>
</comment>
<evidence type="ECO:0000256" key="5">
    <source>
        <dbReference type="ARBA" id="ARBA00022741"/>
    </source>
</evidence>
<keyword evidence="7 11" id="KW-0460">Magnesium</keyword>
<dbReference type="SUPFAM" id="SSF52317">
    <property type="entry name" value="Class I glutamine amidotransferase-like"/>
    <property type="match status" value="1"/>
</dbReference>
<comment type="pathway">
    <text evidence="1 11">Pyrimidine metabolism; CTP biosynthesis via de novo pathway; CTP from UDP: step 2/2.</text>
</comment>
<feature type="binding site" evidence="11">
    <location>
        <position position="70"/>
    </location>
    <ligand>
        <name>Mg(2+)</name>
        <dbReference type="ChEBI" id="CHEBI:18420"/>
    </ligand>
</feature>
<feature type="active site" evidence="11">
    <location>
        <position position="548"/>
    </location>
</feature>
<dbReference type="InterPro" id="IPR017456">
    <property type="entry name" value="CTP_synthase_N"/>
</dbReference>
<comment type="subunit">
    <text evidence="11">Homotetramer.</text>
</comment>
<dbReference type="GO" id="GO:0004359">
    <property type="term" value="F:glutaminase activity"/>
    <property type="evidence" value="ECO:0007669"/>
    <property type="project" value="RHEA"/>
</dbReference>
<feature type="binding site" evidence="11">
    <location>
        <begin position="13"/>
        <end position="18"/>
    </location>
    <ligand>
        <name>ATP</name>
        <dbReference type="ChEBI" id="CHEBI:30616"/>
    </ligand>
</feature>
<dbReference type="CDD" id="cd03113">
    <property type="entry name" value="CTPS_N"/>
    <property type="match status" value="1"/>
</dbReference>
<comment type="function">
    <text evidence="11">Catalyzes the ATP-dependent amination of UTP to CTP with either L-glutamine or ammonia as the source of nitrogen. Regulates intracellular CTP levels through interactions with the four ribonucleotide triphosphates.</text>
</comment>
<name>A0A523UMM0_UNCT6</name>
<evidence type="ECO:0000256" key="11">
    <source>
        <dbReference type="HAMAP-Rule" id="MF_01227"/>
    </source>
</evidence>
<dbReference type="InterPro" id="IPR004468">
    <property type="entry name" value="CTP_synthase"/>
</dbReference>
<dbReference type="InterPro" id="IPR029062">
    <property type="entry name" value="Class_I_gatase-like"/>
</dbReference>
<feature type="domain" description="Glutamine amidotransferase" evidence="12">
    <location>
        <begin position="305"/>
        <end position="567"/>
    </location>
</feature>
<evidence type="ECO:0000256" key="1">
    <source>
        <dbReference type="ARBA" id="ARBA00005171"/>
    </source>
</evidence>
<comment type="similarity">
    <text evidence="2 11">Belongs to the CTP synthase family.</text>
</comment>
<comment type="caution">
    <text evidence="14">The sequence shown here is derived from an EMBL/GenBank/DDBJ whole genome shotgun (WGS) entry which is preliminary data.</text>
</comment>
<dbReference type="AlphaFoldDB" id="A0A523UMM0"/>
<feature type="binding site" evidence="11">
    <location>
        <position position="239"/>
    </location>
    <ligand>
        <name>ATP</name>
        <dbReference type="ChEBI" id="CHEBI:30616"/>
    </ligand>
</feature>
<feature type="binding site" evidence="11">
    <location>
        <position position="409"/>
    </location>
    <ligand>
        <name>L-glutamine</name>
        <dbReference type="ChEBI" id="CHEBI:58359"/>
    </ligand>
</feature>
<gene>
    <name evidence="11 14" type="primary">pyrG</name>
    <name evidence="14" type="ORF">E3J62_12500</name>
</gene>
<dbReference type="CDD" id="cd01746">
    <property type="entry name" value="GATase1_CTP_Synthase"/>
    <property type="match status" value="1"/>
</dbReference>
<evidence type="ECO:0000256" key="6">
    <source>
        <dbReference type="ARBA" id="ARBA00022840"/>
    </source>
</evidence>
<dbReference type="Proteomes" id="UP000315525">
    <property type="component" value="Unassembled WGS sequence"/>
</dbReference>
<comment type="miscellaneous">
    <text evidence="11">CTPSs have evolved a hybrid strategy for distinguishing between UTP and CTP. The overlapping regions of the product feedback inhibitory and substrate sites recognize a common feature in both compounds, the triphosphate moiety. To differentiate isosteric substrate and product pyrimidine rings, an additional pocket far from the expected kinase/ligase catalytic site, specifically recognizes the cytosine and ribose portions of the product inhibitor.</text>
</comment>
<evidence type="ECO:0000256" key="9">
    <source>
        <dbReference type="ARBA" id="ARBA00022975"/>
    </source>
</evidence>
<sequence length="572" mass="64029">MRFIVVAGGVMSGVGKGLATASIGKILQQYGYSTTALKIDPYINFDAGTLRPTEHGEVWVTEDGGEIDQDLGSYERFLGIEIPKKNNITTGQIYKAVIDRERRGDYLGKTVQFIPHIPNEIKDRVKSAGEGHDFVLVEIGGTIGDYENIPFLFAMKSLEREVGVDNVAYVLVTYLPVPDHISEMKTKPTQQAIKMLSEHGIFPDFILCRGKRPLDHVRKKKIEIYANIPSEHVISAPDVDTIYAIPLNLEKERLGEKILKRFSLQKKTEPDWSQWEALVERIRNPSRRVNVAMIGKYVDIGDYSLTDSYISVNQALKHAGASLSVAVDISWVDSKKFEKSPSEVESLREFDGIVIPGGFGASGVEGKVGAIKFARENNVPFLGLCYGLQCAVIEFSRSVCGMKTANTSEIDVQTKYAVIDILPTQKKIIEESQYGGSMRLGAYAATLRSGTKAHSLYKRCGRPQQDAQKIKMWQNDPEMKFRLGLLDDGADVVLERHRHRYEVSPQYIDVMEKNGLAVSGMHKRLDEANLVEFIELPKHRFFIGTQAHPEFRSRLEAPAPLFLGFVEACLER</sequence>
<comment type="activity regulation">
    <text evidence="11">Allosterically activated by GTP, when glutamine is the substrate; GTP has no effect on the reaction when ammonia is the substrate. The allosteric effector GTP functions by stabilizing the protein conformation that binds the tetrahedral intermediate(s) formed during glutamine hydrolysis. Inhibited by the product CTP, via allosteric rather than competitive inhibition.</text>
</comment>
<evidence type="ECO:0000313" key="15">
    <source>
        <dbReference type="Proteomes" id="UP000315525"/>
    </source>
</evidence>
<feature type="binding site" evidence="11">
    <location>
        <begin position="185"/>
        <end position="190"/>
    </location>
    <ligand>
        <name>CTP</name>
        <dbReference type="ChEBI" id="CHEBI:37563"/>
        <note>allosteric inhibitor</note>
    </ligand>
</feature>
<evidence type="ECO:0000259" key="12">
    <source>
        <dbReference type="Pfam" id="PF00117"/>
    </source>
</evidence>
<feature type="binding site" evidence="11">
    <location>
        <position position="221"/>
    </location>
    <ligand>
        <name>UTP</name>
        <dbReference type="ChEBI" id="CHEBI:46398"/>
    </ligand>
</feature>
<feature type="binding site" evidence="11">
    <location>
        <position position="70"/>
    </location>
    <ligand>
        <name>ATP</name>
        <dbReference type="ChEBI" id="CHEBI:30616"/>
    </ligand>
</feature>
<feature type="binding site" evidence="11">
    <location>
        <begin position="185"/>
        <end position="190"/>
    </location>
    <ligand>
        <name>UTP</name>
        <dbReference type="ChEBI" id="CHEBI:46398"/>
    </ligand>
</feature>
<keyword evidence="4 11" id="KW-0479">Metal-binding</keyword>
<keyword evidence="9 11" id="KW-0665">Pyrimidine biosynthesis</keyword>
<keyword evidence="3 11" id="KW-0436">Ligase</keyword>
<feature type="binding site" evidence="11">
    <location>
        <position position="12"/>
    </location>
    <ligand>
        <name>CTP</name>
        <dbReference type="ChEBI" id="CHEBI:37563"/>
        <note>allosteric inhibitor</note>
    </ligand>
</feature>
<feature type="binding site" evidence="11">
    <location>
        <position position="358"/>
    </location>
    <ligand>
        <name>L-glutamine</name>
        <dbReference type="ChEBI" id="CHEBI:58359"/>
    </ligand>
</feature>
<dbReference type="FunFam" id="3.40.50.300:FF:000009">
    <property type="entry name" value="CTP synthase"/>
    <property type="match status" value="1"/>
</dbReference>
<feature type="binding site" evidence="11">
    <location>
        <begin position="386"/>
        <end position="389"/>
    </location>
    <ligand>
        <name>L-glutamine</name>
        <dbReference type="ChEBI" id="CHEBI:58359"/>
    </ligand>
</feature>
<feature type="binding site" evidence="11">
    <location>
        <begin position="145"/>
        <end position="147"/>
    </location>
    <ligand>
        <name>CTP</name>
        <dbReference type="ChEBI" id="CHEBI:37563"/>
        <note>allosteric inhibitor</note>
    </ligand>
</feature>
<feature type="region of interest" description="Amidoligase domain" evidence="11">
    <location>
        <begin position="1"/>
        <end position="264"/>
    </location>
</feature>
<evidence type="ECO:0000256" key="10">
    <source>
        <dbReference type="ARBA" id="ARBA00047781"/>
    </source>
</evidence>
<dbReference type="GO" id="GO:0042802">
    <property type="term" value="F:identical protein binding"/>
    <property type="evidence" value="ECO:0007669"/>
    <property type="project" value="TreeGrafter"/>
</dbReference>
<feature type="active site" description="Nucleophile; for glutamine hydrolysis" evidence="11">
    <location>
        <position position="385"/>
    </location>
</feature>
<feature type="binding site" evidence="11">
    <location>
        <position position="138"/>
    </location>
    <ligand>
        <name>Mg(2+)</name>
        <dbReference type="ChEBI" id="CHEBI:18420"/>
    </ligand>
</feature>
<evidence type="ECO:0000313" key="14">
    <source>
        <dbReference type="EMBL" id="TET43780.1"/>
    </source>
</evidence>
<dbReference type="UniPathway" id="UPA00159">
    <property type="reaction ID" value="UER00277"/>
</dbReference>
<feature type="domain" description="CTP synthase N-terminal" evidence="13">
    <location>
        <begin position="2"/>
        <end position="264"/>
    </location>
</feature>
<evidence type="ECO:0000256" key="3">
    <source>
        <dbReference type="ARBA" id="ARBA00022598"/>
    </source>
</evidence>
<feature type="binding site" evidence="11">
    <location>
        <position position="12"/>
    </location>
    <ligand>
        <name>UTP</name>
        <dbReference type="ChEBI" id="CHEBI:46398"/>
    </ligand>
</feature>
<dbReference type="EC" id="6.3.4.2" evidence="11"/>
<keyword evidence="6 11" id="KW-0067">ATP-binding</keyword>
<comment type="catalytic activity">
    <reaction evidence="11">
        <text>L-glutamine + H2O = L-glutamate + NH4(+)</text>
        <dbReference type="Rhea" id="RHEA:15889"/>
        <dbReference type="ChEBI" id="CHEBI:15377"/>
        <dbReference type="ChEBI" id="CHEBI:28938"/>
        <dbReference type="ChEBI" id="CHEBI:29985"/>
        <dbReference type="ChEBI" id="CHEBI:58359"/>
    </reaction>
</comment>
<dbReference type="EMBL" id="SOJN01000148">
    <property type="protein sequence ID" value="TET43780.1"/>
    <property type="molecule type" value="Genomic_DNA"/>
</dbReference>
<feature type="binding site" evidence="11">
    <location>
        <position position="221"/>
    </location>
    <ligand>
        <name>CTP</name>
        <dbReference type="ChEBI" id="CHEBI:37563"/>
        <note>allosteric inhibitor</note>
    </ligand>
</feature>
<dbReference type="InterPro" id="IPR017926">
    <property type="entry name" value="GATASE"/>
</dbReference>
<protein>
    <recommendedName>
        <fullName evidence="11">CTP synthase</fullName>
        <ecNumber evidence="11">6.3.4.2</ecNumber>
    </recommendedName>
    <alternativeName>
        <fullName evidence="11">Cytidine 5'-triphosphate synthase</fullName>
    </alternativeName>
    <alternativeName>
        <fullName evidence="11">Cytidine triphosphate synthetase</fullName>
        <shortName evidence="11">CTP synthetase</shortName>
        <shortName evidence="11">CTPS</shortName>
    </alternativeName>
    <alternativeName>
        <fullName evidence="11">UTP--ammonia ligase</fullName>
    </alternativeName>
</protein>
<evidence type="ECO:0000256" key="2">
    <source>
        <dbReference type="ARBA" id="ARBA00007533"/>
    </source>
</evidence>
<dbReference type="Pfam" id="PF00117">
    <property type="entry name" value="GATase"/>
    <property type="match status" value="1"/>
</dbReference>
<dbReference type="InterPro" id="IPR027417">
    <property type="entry name" value="P-loop_NTPase"/>
</dbReference>
<dbReference type="NCBIfam" id="NF003792">
    <property type="entry name" value="PRK05380.1"/>
    <property type="match status" value="1"/>
</dbReference>
<dbReference type="PROSITE" id="PS51273">
    <property type="entry name" value="GATASE_TYPE_1"/>
    <property type="match status" value="1"/>
</dbReference>
<organism evidence="14 15">
    <name type="scientific">candidate division TA06 bacterium</name>
    <dbReference type="NCBI Taxonomy" id="2250710"/>
    <lineage>
        <taxon>Bacteria</taxon>
        <taxon>Bacteria division TA06</taxon>
    </lineage>
</organism>
<dbReference type="PANTHER" id="PTHR11550">
    <property type="entry name" value="CTP SYNTHASE"/>
    <property type="match status" value="1"/>
</dbReference>
<proteinExistence type="inferred from homology"/>
<evidence type="ECO:0000256" key="7">
    <source>
        <dbReference type="ARBA" id="ARBA00022842"/>
    </source>
</evidence>
<comment type="catalytic activity">
    <reaction evidence="10 11">
        <text>UTP + L-glutamine + ATP + H2O = CTP + L-glutamate + ADP + phosphate + 2 H(+)</text>
        <dbReference type="Rhea" id="RHEA:26426"/>
        <dbReference type="ChEBI" id="CHEBI:15377"/>
        <dbReference type="ChEBI" id="CHEBI:15378"/>
        <dbReference type="ChEBI" id="CHEBI:29985"/>
        <dbReference type="ChEBI" id="CHEBI:30616"/>
        <dbReference type="ChEBI" id="CHEBI:37563"/>
        <dbReference type="ChEBI" id="CHEBI:43474"/>
        <dbReference type="ChEBI" id="CHEBI:46398"/>
        <dbReference type="ChEBI" id="CHEBI:58359"/>
        <dbReference type="ChEBI" id="CHEBI:456216"/>
        <dbReference type="EC" id="6.3.4.2"/>
    </reaction>
</comment>
<evidence type="ECO:0000256" key="8">
    <source>
        <dbReference type="ARBA" id="ARBA00022962"/>
    </source>
</evidence>
<dbReference type="PANTHER" id="PTHR11550:SF0">
    <property type="entry name" value="CTP SYNTHASE-RELATED"/>
    <property type="match status" value="1"/>
</dbReference>
<dbReference type="HAMAP" id="MF_01227">
    <property type="entry name" value="PyrG"/>
    <property type="match status" value="1"/>
</dbReference>
<dbReference type="SUPFAM" id="SSF52540">
    <property type="entry name" value="P-loop containing nucleoside triphosphate hydrolases"/>
    <property type="match status" value="1"/>
</dbReference>
<keyword evidence="8 11" id="KW-0315">Glutamine amidotransferase</keyword>
<dbReference type="GO" id="GO:0003883">
    <property type="term" value="F:CTP synthase activity"/>
    <property type="evidence" value="ECO:0007669"/>
    <property type="project" value="UniProtKB-UniRule"/>
</dbReference>
<dbReference type="GO" id="GO:0005524">
    <property type="term" value="F:ATP binding"/>
    <property type="evidence" value="ECO:0007669"/>
    <property type="project" value="UniProtKB-KW"/>
</dbReference>
<dbReference type="GO" id="GO:0044210">
    <property type="term" value="P:'de novo' CTP biosynthetic process"/>
    <property type="evidence" value="ECO:0007669"/>
    <property type="project" value="UniProtKB-UniRule"/>
</dbReference>
<dbReference type="InterPro" id="IPR033828">
    <property type="entry name" value="GATase1_CTP_Synthase"/>
</dbReference>